<name>A0A8J2RXR2_9CRUS</name>
<dbReference type="GO" id="GO:0030659">
    <property type="term" value="C:cytoplasmic vesicle membrane"/>
    <property type="evidence" value="ECO:0007669"/>
    <property type="project" value="UniProtKB-SubCell"/>
</dbReference>
<comment type="caution">
    <text evidence="9">The sequence shown here is derived from an EMBL/GenBank/DDBJ whole genome shotgun (WGS) entry which is preliminary data.</text>
</comment>
<evidence type="ECO:0000256" key="4">
    <source>
        <dbReference type="ARBA" id="ARBA00023136"/>
    </source>
</evidence>
<evidence type="ECO:0000256" key="7">
    <source>
        <dbReference type="SAM" id="MobiDB-lite"/>
    </source>
</evidence>
<feature type="domain" description="TLDc" evidence="8">
    <location>
        <begin position="497"/>
        <end position="676"/>
    </location>
</feature>
<dbReference type="EMBL" id="CAKKLH010000287">
    <property type="protein sequence ID" value="CAH0108766.1"/>
    <property type="molecule type" value="Genomic_DNA"/>
</dbReference>
<keyword evidence="10" id="KW-1185">Reference proteome</keyword>
<keyword evidence="4" id="KW-0472">Membrane</keyword>
<evidence type="ECO:0000256" key="6">
    <source>
        <dbReference type="ARBA" id="ARBA00034103"/>
    </source>
</evidence>
<evidence type="ECO:0000256" key="1">
    <source>
        <dbReference type="ARBA" id="ARBA00004156"/>
    </source>
</evidence>
<evidence type="ECO:0000259" key="8">
    <source>
        <dbReference type="PROSITE" id="PS51886"/>
    </source>
</evidence>
<evidence type="ECO:0000313" key="10">
    <source>
        <dbReference type="Proteomes" id="UP000789390"/>
    </source>
</evidence>
<sequence>MTGEVVSYSGPGPGESNIIEPPAENDVEEEKANSTSSPPSSPRRCPFQHYVDVDQLGRITGTAVLDSPGRNSLGRRSNRGSFMGVRRRSHLHNKTADEVERIVQTGKVRELKNCIRYHQWLPFDCVRSRLWQIISSIHVKDKATMDSLYWDTVKQIYGTHDLVTKTGPLPTFVEPSFQMSYYLNETGIQVARRVVNIISYSCPDITYAPSLYPITCLLLHYMSEEDCYACVSQMVASKKTKFITQTKLHFETIWRTSMILCRRHAKSAVSYLAKQAGENNIVESVHQQWLNCIFKELPFQHLVNQLSPRDGLFHVRGPKSDVSCLDGHSHSVPKASDFTFTQQSWGFNNDALGFSTGPVLNKESIVESTLMDFCHNLPCSPEKLLRTAYGVRNFSSSEMDRLFIKTEMYLKSKAAASASMPNNKNVMVPRSRSSDVLPSSQSQVNIQMMSHTLTIREGSRSPGLRSRSLGLFPIQGVRSQAADYDRVSPINCPGGCTIVLLTVWSWLPVRITMYQPELLYTTEEHGCSMTTFFNRVEQHEPTILIVKTATEDVFGAYCSSRWAERNSKDSHGGRQGYFGTGETFVFTLVPNEIKYPWVGISATSSAEGPSCVRHAAELFMASDGRMITIGGGKGQAIWIDENIRYGKTEGCLTFSNPPLASTTDFEIRVLEVYGFQNL</sequence>
<dbReference type="Proteomes" id="UP000789390">
    <property type="component" value="Unassembled WGS sequence"/>
</dbReference>
<reference evidence="9" key="1">
    <citation type="submission" date="2021-11" db="EMBL/GenBank/DDBJ databases">
        <authorList>
            <person name="Schell T."/>
        </authorList>
    </citation>
    <scope>NUCLEOTIDE SEQUENCE</scope>
    <source>
        <strain evidence="9">M5</strain>
    </source>
</reference>
<dbReference type="PANTHER" id="PTHR23354:SF122">
    <property type="entry name" value="GTPASE-ACTIVATING PROTEIN SKYWALKER"/>
    <property type="match status" value="1"/>
</dbReference>
<dbReference type="AlphaFoldDB" id="A0A8J2RXR2"/>
<dbReference type="Pfam" id="PF07534">
    <property type="entry name" value="TLD"/>
    <property type="match status" value="1"/>
</dbReference>
<dbReference type="InterPro" id="IPR035969">
    <property type="entry name" value="Rab-GAP_TBC_sf"/>
</dbReference>
<dbReference type="OrthoDB" id="10065050at2759"/>
<feature type="region of interest" description="Disordered" evidence="7">
    <location>
        <begin position="62"/>
        <end position="89"/>
    </location>
</feature>
<dbReference type="PROSITE" id="PS51886">
    <property type="entry name" value="TLDC"/>
    <property type="match status" value="1"/>
</dbReference>
<proteinExistence type="predicted"/>
<dbReference type="SMART" id="SM00584">
    <property type="entry name" value="TLDc"/>
    <property type="match status" value="1"/>
</dbReference>
<dbReference type="InterPro" id="IPR006571">
    <property type="entry name" value="TLDc_dom"/>
</dbReference>
<organism evidence="9 10">
    <name type="scientific">Daphnia galeata</name>
    <dbReference type="NCBI Taxonomy" id="27404"/>
    <lineage>
        <taxon>Eukaryota</taxon>
        <taxon>Metazoa</taxon>
        <taxon>Ecdysozoa</taxon>
        <taxon>Arthropoda</taxon>
        <taxon>Crustacea</taxon>
        <taxon>Branchiopoda</taxon>
        <taxon>Diplostraca</taxon>
        <taxon>Cladocera</taxon>
        <taxon>Anomopoda</taxon>
        <taxon>Daphniidae</taxon>
        <taxon>Daphnia</taxon>
    </lineage>
</organism>
<keyword evidence="5" id="KW-0968">Cytoplasmic vesicle</keyword>
<dbReference type="SUPFAM" id="SSF47923">
    <property type="entry name" value="Ypt/Rab-GAP domain of gyp1p"/>
    <property type="match status" value="1"/>
</dbReference>
<dbReference type="GO" id="GO:0045202">
    <property type="term" value="C:synapse"/>
    <property type="evidence" value="ECO:0007669"/>
    <property type="project" value="UniProtKB-SubCell"/>
</dbReference>
<evidence type="ECO:0000256" key="5">
    <source>
        <dbReference type="ARBA" id="ARBA00023329"/>
    </source>
</evidence>
<evidence type="ECO:0000313" key="9">
    <source>
        <dbReference type="EMBL" id="CAH0108766.1"/>
    </source>
</evidence>
<gene>
    <name evidence="9" type="ORF">DGAL_LOCUS12170</name>
</gene>
<feature type="region of interest" description="Disordered" evidence="7">
    <location>
        <begin position="1"/>
        <end position="47"/>
    </location>
</feature>
<accession>A0A8J2RXR2</accession>
<dbReference type="GO" id="GO:0012505">
    <property type="term" value="C:endomembrane system"/>
    <property type="evidence" value="ECO:0007669"/>
    <property type="project" value="UniProtKB-SubCell"/>
</dbReference>
<dbReference type="InterPro" id="IPR000195">
    <property type="entry name" value="Rab-GAP-TBC_dom"/>
</dbReference>
<evidence type="ECO:0000256" key="2">
    <source>
        <dbReference type="ARBA" id="ARBA00004184"/>
    </source>
</evidence>
<comment type="subcellular location">
    <subcellularLocation>
        <location evidence="1">Cytoplasmic vesicle membrane</location>
    </subcellularLocation>
    <subcellularLocation>
        <location evidence="2">Endomembrane system</location>
        <topology evidence="2">Peripheral membrane protein</topology>
    </subcellularLocation>
    <subcellularLocation>
        <location evidence="6">Synapse</location>
    </subcellularLocation>
</comment>
<dbReference type="PANTHER" id="PTHR23354">
    <property type="entry name" value="NUCLEOLAR PROTEIN 7/ESTROGEN RECEPTOR COACTIVATOR-RELATED"/>
    <property type="match status" value="1"/>
</dbReference>
<feature type="compositionally biased region" description="Low complexity" evidence="7">
    <location>
        <begin position="67"/>
        <end position="81"/>
    </location>
</feature>
<protein>
    <recommendedName>
        <fullName evidence="8">TLDc domain-containing protein</fullName>
    </recommendedName>
</protein>
<dbReference type="Pfam" id="PF00566">
    <property type="entry name" value="RabGAP-TBC"/>
    <property type="match status" value="1"/>
</dbReference>
<keyword evidence="3" id="KW-0770">Synapse</keyword>
<evidence type="ECO:0000256" key="3">
    <source>
        <dbReference type="ARBA" id="ARBA00023018"/>
    </source>
</evidence>